<proteinExistence type="predicted"/>
<dbReference type="Proteomes" id="UP000199214">
    <property type="component" value="Unassembled WGS sequence"/>
</dbReference>
<name>A0A1H7LQE7_9SPHN</name>
<dbReference type="AlphaFoldDB" id="A0A1H7LQE7"/>
<keyword evidence="1" id="KW-0472">Membrane</keyword>
<evidence type="ECO:0000259" key="2">
    <source>
        <dbReference type="Pfam" id="PF14342"/>
    </source>
</evidence>
<dbReference type="STRING" id="1855283.SAMN05216382_1290"/>
<dbReference type="Pfam" id="PF14342">
    <property type="entry name" value="DUF4396"/>
    <property type="match status" value="1"/>
</dbReference>
<keyword evidence="4" id="KW-1185">Reference proteome</keyword>
<reference evidence="4" key="1">
    <citation type="submission" date="2016-10" db="EMBL/GenBank/DDBJ databases">
        <authorList>
            <person name="Varghese N."/>
            <person name="Submissions S."/>
        </authorList>
    </citation>
    <scope>NUCLEOTIDE SEQUENCE [LARGE SCALE GENOMIC DNA]</scope>
    <source>
        <strain evidence="4">JS21-1</strain>
    </source>
</reference>
<evidence type="ECO:0000256" key="1">
    <source>
        <dbReference type="SAM" id="Phobius"/>
    </source>
</evidence>
<dbReference type="InterPro" id="IPR025509">
    <property type="entry name" value="DUF4396"/>
</dbReference>
<evidence type="ECO:0000313" key="3">
    <source>
        <dbReference type="EMBL" id="SEL01126.1"/>
    </source>
</evidence>
<keyword evidence="1" id="KW-0812">Transmembrane</keyword>
<evidence type="ECO:0000313" key="4">
    <source>
        <dbReference type="Proteomes" id="UP000199214"/>
    </source>
</evidence>
<dbReference type="EMBL" id="FNZZ01000002">
    <property type="protein sequence ID" value="SEL01126.1"/>
    <property type="molecule type" value="Genomic_DNA"/>
</dbReference>
<gene>
    <name evidence="3" type="ORF">SAMN05216382_1290</name>
</gene>
<feature type="transmembrane region" description="Helical" evidence="1">
    <location>
        <begin position="203"/>
        <end position="226"/>
    </location>
</feature>
<feature type="transmembrane region" description="Helical" evidence="1">
    <location>
        <begin position="37"/>
        <end position="58"/>
    </location>
</feature>
<feature type="transmembrane region" description="Helical" evidence="1">
    <location>
        <begin position="6"/>
        <end position="25"/>
    </location>
</feature>
<sequence length="234" mass="25735">MFPAWLHLLAIASLVVAGACALLIAFDETRRAQKMWIMYLVWPLTALFGGLLWLWLYWQHGRGPAPGSDDAGGETPMRIAVAKGASHCGAGCTLGDIVAEWLAFALPGIAVAFGWGSLFAEKTFAVWVFDYLLAFAIGIVFQYFTIKPMRDLSVAGGIKAAVKADFLSITSWQVGMYGVMALLQFAWLRPSFGQIAPVNSPEFWFVMQLAMVAGFVTAYPVNWWLVHAGFKEKM</sequence>
<dbReference type="RefSeq" id="WP_093004462.1">
    <property type="nucleotide sequence ID" value="NZ_FNZZ01000002.1"/>
</dbReference>
<accession>A0A1H7LQE7</accession>
<dbReference type="OrthoDB" id="1495425at2"/>
<feature type="domain" description="DUF4396" evidence="2">
    <location>
        <begin position="81"/>
        <end position="231"/>
    </location>
</feature>
<feature type="transmembrane region" description="Helical" evidence="1">
    <location>
        <begin position="124"/>
        <end position="145"/>
    </location>
</feature>
<keyword evidence="1" id="KW-1133">Transmembrane helix</keyword>
<protein>
    <recommendedName>
        <fullName evidence="2">DUF4396 domain-containing protein</fullName>
    </recommendedName>
</protein>
<organism evidence="3 4">
    <name type="scientific">Sphingomonas palmae</name>
    <dbReference type="NCBI Taxonomy" id="1855283"/>
    <lineage>
        <taxon>Bacteria</taxon>
        <taxon>Pseudomonadati</taxon>
        <taxon>Pseudomonadota</taxon>
        <taxon>Alphaproteobacteria</taxon>
        <taxon>Sphingomonadales</taxon>
        <taxon>Sphingomonadaceae</taxon>
        <taxon>Sphingomonas</taxon>
    </lineage>
</organism>